<dbReference type="SUPFAM" id="SSF51182">
    <property type="entry name" value="RmlC-like cupins"/>
    <property type="match status" value="1"/>
</dbReference>
<protein>
    <recommendedName>
        <fullName evidence="4">Cupin domain-containing protein</fullName>
    </recommendedName>
</protein>
<dbReference type="Proteomes" id="UP001213907">
    <property type="component" value="Chromosome"/>
</dbReference>
<dbReference type="Gene3D" id="2.60.120.10">
    <property type="entry name" value="Jelly Rolls"/>
    <property type="match status" value="1"/>
</dbReference>
<feature type="signal peptide" evidence="1">
    <location>
        <begin position="1"/>
        <end position="26"/>
    </location>
</feature>
<dbReference type="InterPro" id="IPR014710">
    <property type="entry name" value="RmlC-like_jellyroll"/>
</dbReference>
<dbReference type="InterPro" id="IPR011051">
    <property type="entry name" value="RmlC_Cupin_sf"/>
</dbReference>
<organism evidence="2 3">
    <name type="scientific">Afipia carboxydohydrogena</name>
    <name type="common">Pseudomonas carboxydohydrogena</name>
    <dbReference type="NCBI Taxonomy" id="290"/>
    <lineage>
        <taxon>Bacteria</taxon>
        <taxon>Pseudomonadati</taxon>
        <taxon>Pseudomonadota</taxon>
        <taxon>Alphaproteobacteria</taxon>
        <taxon>Hyphomicrobiales</taxon>
        <taxon>Nitrobacteraceae</taxon>
        <taxon>Afipia</taxon>
    </lineage>
</organism>
<keyword evidence="3" id="KW-1185">Reference proteome</keyword>
<evidence type="ECO:0008006" key="4">
    <source>
        <dbReference type="Google" id="ProtNLM"/>
    </source>
</evidence>
<evidence type="ECO:0000313" key="2">
    <source>
        <dbReference type="EMBL" id="WEF50480.1"/>
    </source>
</evidence>
<keyword evidence="1" id="KW-0732">Signal</keyword>
<sequence length="154" mass="15689">MRKMLKAVSVSFGIAALLAMTGVAGAENLLTFDAAALNALPGKTTPGKSIVRPFLQQGGDVVSARVSLPANSDIAPHPHPAGKVAIVVVLSGDFQVGLGDKFDEAGLKTVAPGGVIVLRDTDPKHFARTGNGPVELMLVAAPKASVAPVWFGGK</sequence>
<dbReference type="RefSeq" id="WP_275246110.1">
    <property type="nucleotide sequence ID" value="NZ_BAABDX010000002.1"/>
</dbReference>
<gene>
    <name evidence="2" type="ORF">AFIC_002022</name>
</gene>
<evidence type="ECO:0000313" key="3">
    <source>
        <dbReference type="Proteomes" id="UP001213907"/>
    </source>
</evidence>
<proteinExistence type="predicted"/>
<feature type="chain" id="PRO_5046448109" description="Cupin domain-containing protein" evidence="1">
    <location>
        <begin position="27"/>
        <end position="154"/>
    </location>
</feature>
<reference evidence="2 3" key="1">
    <citation type="submission" date="2022-11" db="EMBL/GenBank/DDBJ databases">
        <authorList>
            <person name="Siebert D."/>
            <person name="Busche T."/>
            <person name="Saydam E."/>
            <person name="Kalinowski J."/>
            <person name="Ruckert C."/>
            <person name="Blombach B."/>
        </authorList>
    </citation>
    <scope>NUCLEOTIDE SEQUENCE [LARGE SCALE GENOMIC DNA]</scope>
    <source>
        <strain evidence="2 3">DSM 1083</strain>
    </source>
</reference>
<dbReference type="EMBL" id="CP113162">
    <property type="protein sequence ID" value="WEF50480.1"/>
    <property type="molecule type" value="Genomic_DNA"/>
</dbReference>
<name>A0ABY8BKH5_AFICR</name>
<accession>A0ABY8BKH5</accession>
<evidence type="ECO:0000256" key="1">
    <source>
        <dbReference type="SAM" id="SignalP"/>
    </source>
</evidence>